<keyword evidence="1" id="KW-0812">Transmembrane</keyword>
<comment type="caution">
    <text evidence="2">The sequence shown here is derived from an EMBL/GenBank/DDBJ whole genome shotgun (WGS) entry which is preliminary data.</text>
</comment>
<dbReference type="Proteomes" id="UP000635885">
    <property type="component" value="Unassembled WGS sequence"/>
</dbReference>
<evidence type="ECO:0000313" key="3">
    <source>
        <dbReference type="Proteomes" id="UP000635885"/>
    </source>
</evidence>
<accession>A0ABQ1M067</accession>
<evidence type="ECO:0000313" key="2">
    <source>
        <dbReference type="EMBL" id="GGC32437.1"/>
    </source>
</evidence>
<sequence>MSVGGQFRRIGEIGVALALWRSLFWIFLRPKRILIFVLGFILFVVFIVVLTDTTNKKHFVNVEELILLDKPFGQAFKTLEMNDSLIFLKEMGDNWAMVLVGDDTLYFDNKYDYTMSSRKIETTPFTLEKALKNQIVKLNHPDGYFDAYPRMLKNGDEITIIDYSVDKREIKFKVETSSFLYLSIDFVTIDWVNLKERYPRVDFGPF</sequence>
<protein>
    <recommendedName>
        <fullName evidence="4">DUF4340 domain-containing protein</fullName>
    </recommendedName>
</protein>
<reference evidence="3" key="1">
    <citation type="journal article" date="2019" name="Int. J. Syst. Evol. Microbiol.">
        <title>The Global Catalogue of Microorganisms (GCM) 10K type strain sequencing project: providing services to taxonomists for standard genome sequencing and annotation.</title>
        <authorList>
            <consortium name="The Broad Institute Genomics Platform"/>
            <consortium name="The Broad Institute Genome Sequencing Center for Infectious Disease"/>
            <person name="Wu L."/>
            <person name="Ma J."/>
        </authorList>
    </citation>
    <scope>NUCLEOTIDE SEQUENCE [LARGE SCALE GENOMIC DNA]</scope>
    <source>
        <strain evidence="3">CGMCC 1.12479</strain>
    </source>
</reference>
<feature type="transmembrane region" description="Helical" evidence="1">
    <location>
        <begin position="33"/>
        <end position="51"/>
    </location>
</feature>
<name>A0ABQ1M067_9BACT</name>
<dbReference type="RefSeq" id="WP_188440174.1">
    <property type="nucleotide sequence ID" value="NZ_BMFD01000002.1"/>
</dbReference>
<evidence type="ECO:0000256" key="1">
    <source>
        <dbReference type="SAM" id="Phobius"/>
    </source>
</evidence>
<proteinExistence type="predicted"/>
<keyword evidence="3" id="KW-1185">Reference proteome</keyword>
<keyword evidence="1" id="KW-0472">Membrane</keyword>
<evidence type="ECO:0008006" key="4">
    <source>
        <dbReference type="Google" id="ProtNLM"/>
    </source>
</evidence>
<dbReference type="EMBL" id="BMFD01000002">
    <property type="protein sequence ID" value="GGC32437.1"/>
    <property type="molecule type" value="Genomic_DNA"/>
</dbReference>
<keyword evidence="1" id="KW-1133">Transmembrane helix</keyword>
<organism evidence="2 3">
    <name type="scientific">Belliella aquatica</name>
    <dbReference type="NCBI Taxonomy" id="1323734"/>
    <lineage>
        <taxon>Bacteria</taxon>
        <taxon>Pseudomonadati</taxon>
        <taxon>Bacteroidota</taxon>
        <taxon>Cytophagia</taxon>
        <taxon>Cytophagales</taxon>
        <taxon>Cyclobacteriaceae</taxon>
        <taxon>Belliella</taxon>
    </lineage>
</organism>
<gene>
    <name evidence="2" type="ORF">GCM10010993_09270</name>
</gene>